<sequence length="60" mass="6602">CGDRPGPGEGRPSTARTSRSPPCCSDGTPTVDAMRRTPPRAGVTLRRRRADCWTGRLRRH</sequence>
<organism evidence="2">
    <name type="scientific">uncultured Acetobacteraceae bacterium</name>
    <dbReference type="NCBI Taxonomy" id="169975"/>
    <lineage>
        <taxon>Bacteria</taxon>
        <taxon>Pseudomonadati</taxon>
        <taxon>Pseudomonadota</taxon>
        <taxon>Alphaproteobacteria</taxon>
        <taxon>Acetobacterales</taxon>
        <taxon>Acetobacteraceae</taxon>
        <taxon>environmental samples</taxon>
    </lineage>
</organism>
<gene>
    <name evidence="2" type="ORF">AVDCRST_MAG08-3782</name>
</gene>
<feature type="non-terminal residue" evidence="2">
    <location>
        <position position="60"/>
    </location>
</feature>
<proteinExistence type="predicted"/>
<evidence type="ECO:0000256" key="1">
    <source>
        <dbReference type="SAM" id="MobiDB-lite"/>
    </source>
</evidence>
<feature type="region of interest" description="Disordered" evidence="1">
    <location>
        <begin position="1"/>
        <end position="46"/>
    </location>
</feature>
<feature type="non-terminal residue" evidence="2">
    <location>
        <position position="1"/>
    </location>
</feature>
<protein>
    <submittedName>
        <fullName evidence="2">Uncharacterized protein</fullName>
    </submittedName>
</protein>
<accession>A0A6J4JKZ8</accession>
<dbReference type="EMBL" id="CADCTG010000291">
    <property type="protein sequence ID" value="CAA9281243.1"/>
    <property type="molecule type" value="Genomic_DNA"/>
</dbReference>
<dbReference type="AlphaFoldDB" id="A0A6J4JKZ8"/>
<reference evidence="2" key="1">
    <citation type="submission" date="2020-02" db="EMBL/GenBank/DDBJ databases">
        <authorList>
            <person name="Meier V. D."/>
        </authorList>
    </citation>
    <scope>NUCLEOTIDE SEQUENCE</scope>
    <source>
        <strain evidence="2">AVDCRST_MAG08</strain>
    </source>
</reference>
<name>A0A6J4JKZ8_9PROT</name>
<evidence type="ECO:0000313" key="2">
    <source>
        <dbReference type="EMBL" id="CAA9281243.1"/>
    </source>
</evidence>